<dbReference type="GO" id="GO:0016020">
    <property type="term" value="C:membrane"/>
    <property type="evidence" value="ECO:0007669"/>
    <property type="project" value="UniProtKB-SubCell"/>
</dbReference>
<dbReference type="EMBL" id="JABBGH010000001">
    <property type="protein sequence ID" value="NML65597.1"/>
    <property type="molecule type" value="Genomic_DNA"/>
</dbReference>
<name>A0A7Y0AE99_9BACT</name>
<evidence type="ECO:0000256" key="1">
    <source>
        <dbReference type="ARBA" id="ARBA00004141"/>
    </source>
</evidence>
<keyword evidence="5 13" id="KW-0812">Transmembrane</keyword>
<sequence>MEVKEEKDLQLDRLVFFSDAVVAIAITLLALDLRLPRPGPEHLHWADVGAQWRTFAAFLLSFINIAGFWRMHYRFCIYLRHADDRLLGLNVGWLLFIVLLPFTTTLVSSYFTDKPAMLLYCLNTLVIAVLQNFIWDYVVARPALLKPQALSRLTSYYLRAYCNLEMLNAAVAVGVAFLSPALAFVLLFLKIPTMLIVWIFYGRRRARQRRRGRTDLIPDPRG</sequence>
<evidence type="ECO:0000256" key="2">
    <source>
        <dbReference type="ARBA" id="ARBA00006920"/>
    </source>
</evidence>
<evidence type="ECO:0000256" key="5">
    <source>
        <dbReference type="ARBA" id="ARBA00022692"/>
    </source>
</evidence>
<feature type="transmembrane region" description="Helical" evidence="13">
    <location>
        <begin position="117"/>
        <end position="135"/>
    </location>
</feature>
<dbReference type="GO" id="GO:0005267">
    <property type="term" value="F:potassium channel activity"/>
    <property type="evidence" value="ECO:0007669"/>
    <property type="project" value="UniProtKB-KW"/>
</dbReference>
<keyword evidence="7" id="KW-0630">Potassium</keyword>
<evidence type="ECO:0000256" key="10">
    <source>
        <dbReference type="ARBA" id="ARBA00023136"/>
    </source>
</evidence>
<keyword evidence="3" id="KW-0813">Transport</keyword>
<evidence type="ECO:0000256" key="12">
    <source>
        <dbReference type="ARBA" id="ARBA00034430"/>
    </source>
</evidence>
<evidence type="ECO:0000256" key="4">
    <source>
        <dbReference type="ARBA" id="ARBA00022538"/>
    </source>
</evidence>
<feature type="transmembrane region" description="Helical" evidence="13">
    <location>
        <begin position="90"/>
        <end position="111"/>
    </location>
</feature>
<dbReference type="InterPro" id="IPR010617">
    <property type="entry name" value="TMEM175-like"/>
</dbReference>
<dbReference type="AlphaFoldDB" id="A0A7Y0AE99"/>
<comment type="catalytic activity">
    <reaction evidence="12">
        <text>K(+)(in) = K(+)(out)</text>
        <dbReference type="Rhea" id="RHEA:29463"/>
        <dbReference type="ChEBI" id="CHEBI:29103"/>
    </reaction>
</comment>
<protein>
    <submittedName>
        <fullName evidence="14">DUF1211 domain-containing protein</fullName>
    </submittedName>
</protein>
<proteinExistence type="inferred from homology"/>
<evidence type="ECO:0000256" key="6">
    <source>
        <dbReference type="ARBA" id="ARBA00022826"/>
    </source>
</evidence>
<evidence type="ECO:0000256" key="7">
    <source>
        <dbReference type="ARBA" id="ARBA00022958"/>
    </source>
</evidence>
<comment type="subcellular location">
    <subcellularLocation>
        <location evidence="1">Membrane</location>
        <topology evidence="1">Multi-pass membrane protein</topology>
    </subcellularLocation>
</comment>
<evidence type="ECO:0000256" key="8">
    <source>
        <dbReference type="ARBA" id="ARBA00022989"/>
    </source>
</evidence>
<evidence type="ECO:0000313" key="14">
    <source>
        <dbReference type="EMBL" id="NML65597.1"/>
    </source>
</evidence>
<keyword evidence="9" id="KW-0406">Ion transport</keyword>
<feature type="transmembrane region" description="Helical" evidence="13">
    <location>
        <begin position="156"/>
        <end position="175"/>
    </location>
</feature>
<comment type="caution">
    <text evidence="14">The sequence shown here is derived from an EMBL/GenBank/DDBJ whole genome shotgun (WGS) entry which is preliminary data.</text>
</comment>
<feature type="transmembrane region" description="Helical" evidence="13">
    <location>
        <begin position="51"/>
        <end position="69"/>
    </location>
</feature>
<keyword evidence="6" id="KW-0631">Potassium channel</keyword>
<dbReference type="RefSeq" id="WP_169530890.1">
    <property type="nucleotide sequence ID" value="NZ_JABBGH010000001.1"/>
</dbReference>
<accession>A0A7Y0AE99</accession>
<evidence type="ECO:0000256" key="13">
    <source>
        <dbReference type="SAM" id="Phobius"/>
    </source>
</evidence>
<evidence type="ECO:0000256" key="11">
    <source>
        <dbReference type="ARBA" id="ARBA00023303"/>
    </source>
</evidence>
<keyword evidence="10 13" id="KW-0472">Membrane</keyword>
<keyword evidence="4" id="KW-0633">Potassium transport</keyword>
<reference evidence="14 15" key="1">
    <citation type="submission" date="2020-04" db="EMBL/GenBank/DDBJ databases">
        <title>Hymenobacter polaris sp. nov., isolated from Arctic soil.</title>
        <authorList>
            <person name="Dahal R.H."/>
        </authorList>
    </citation>
    <scope>NUCLEOTIDE SEQUENCE [LARGE SCALE GENOMIC DNA]</scope>
    <source>
        <strain evidence="14 15">RP-2-7</strain>
    </source>
</reference>
<evidence type="ECO:0000256" key="3">
    <source>
        <dbReference type="ARBA" id="ARBA00022448"/>
    </source>
</evidence>
<feature type="transmembrane region" description="Helical" evidence="13">
    <location>
        <begin position="14"/>
        <end position="31"/>
    </location>
</feature>
<gene>
    <name evidence="14" type="ORF">HHL22_10305</name>
</gene>
<dbReference type="PANTHER" id="PTHR31462">
    <property type="entry name" value="ENDOSOMAL/LYSOSOMAL POTASSIUM CHANNEL TMEM175"/>
    <property type="match status" value="1"/>
</dbReference>
<dbReference type="GO" id="GO:0015252">
    <property type="term" value="F:proton channel activity"/>
    <property type="evidence" value="ECO:0007669"/>
    <property type="project" value="InterPro"/>
</dbReference>
<keyword evidence="11" id="KW-0407">Ion channel</keyword>
<evidence type="ECO:0000256" key="9">
    <source>
        <dbReference type="ARBA" id="ARBA00023065"/>
    </source>
</evidence>
<keyword evidence="8 13" id="KW-1133">Transmembrane helix</keyword>
<feature type="transmembrane region" description="Helical" evidence="13">
    <location>
        <begin position="181"/>
        <end position="201"/>
    </location>
</feature>
<keyword evidence="15" id="KW-1185">Reference proteome</keyword>
<organism evidence="14 15">
    <name type="scientific">Hymenobacter polaris</name>
    <dbReference type="NCBI Taxonomy" id="2682546"/>
    <lineage>
        <taxon>Bacteria</taxon>
        <taxon>Pseudomonadati</taxon>
        <taxon>Bacteroidota</taxon>
        <taxon>Cytophagia</taxon>
        <taxon>Cytophagales</taxon>
        <taxon>Hymenobacteraceae</taxon>
        <taxon>Hymenobacter</taxon>
    </lineage>
</organism>
<dbReference type="Proteomes" id="UP000559626">
    <property type="component" value="Unassembled WGS sequence"/>
</dbReference>
<comment type="similarity">
    <text evidence="2">Belongs to the TMEM175 family.</text>
</comment>
<dbReference type="PANTHER" id="PTHR31462:SF5">
    <property type="entry name" value="ENDOSOMAL_LYSOSOMAL PROTON CHANNEL TMEM175"/>
    <property type="match status" value="1"/>
</dbReference>
<evidence type="ECO:0000313" key="15">
    <source>
        <dbReference type="Proteomes" id="UP000559626"/>
    </source>
</evidence>
<dbReference type="Pfam" id="PF06736">
    <property type="entry name" value="TMEM175"/>
    <property type="match status" value="1"/>
</dbReference>